<comment type="caution">
    <text evidence="2">The sequence shown here is derived from an EMBL/GenBank/DDBJ whole genome shotgun (WGS) entry which is preliminary data.</text>
</comment>
<dbReference type="Pfam" id="PF00085">
    <property type="entry name" value="Thioredoxin"/>
    <property type="match status" value="1"/>
</dbReference>
<proteinExistence type="predicted"/>
<evidence type="ECO:0000313" key="2">
    <source>
        <dbReference type="EMBL" id="MDA0639783.1"/>
    </source>
</evidence>
<feature type="domain" description="Thioredoxin" evidence="1">
    <location>
        <begin position="49"/>
        <end position="130"/>
    </location>
</feature>
<evidence type="ECO:0000259" key="1">
    <source>
        <dbReference type="Pfam" id="PF00085"/>
    </source>
</evidence>
<sequence>MTGVWIALATLALGAAIGVIRLRADGRLRDRDPGDRLGAGELGAELGERATLVQFSTAFCQPCRATRRILADVSALVPGVAHVEIDAESRLDLVRRLDVLRTPTVFVLDGRGAIVRKASGQPRKADVLNALAAVVSHDPSHKPDDM</sequence>
<reference evidence="2 3" key="1">
    <citation type="submission" date="2022-11" db="EMBL/GenBank/DDBJ databases">
        <title>Nonomuraea corallina sp. nov., a new species of the genus Nonomuraea isolated from sea side sediment in Thai sea.</title>
        <authorList>
            <person name="Ngamcharungchit C."/>
            <person name="Matsumoto A."/>
            <person name="Suriyachadkun C."/>
            <person name="Panbangred W."/>
            <person name="Inahashi Y."/>
            <person name="Intra B."/>
        </authorList>
    </citation>
    <scope>NUCLEOTIDE SEQUENCE [LARGE SCALE GENOMIC DNA]</scope>
    <source>
        <strain evidence="2 3">DSM 43553</strain>
    </source>
</reference>
<keyword evidence="3" id="KW-1185">Reference proteome</keyword>
<evidence type="ECO:0000313" key="3">
    <source>
        <dbReference type="Proteomes" id="UP001212498"/>
    </source>
</evidence>
<gene>
    <name evidence="2" type="ORF">OUY24_04030</name>
</gene>
<dbReference type="InterPro" id="IPR013766">
    <property type="entry name" value="Thioredoxin_domain"/>
</dbReference>
<dbReference type="CDD" id="cd02947">
    <property type="entry name" value="TRX_family"/>
    <property type="match status" value="1"/>
</dbReference>
<organism evidence="2 3">
    <name type="scientific">Nonomuraea ferruginea</name>
    <dbReference type="NCBI Taxonomy" id="46174"/>
    <lineage>
        <taxon>Bacteria</taxon>
        <taxon>Bacillati</taxon>
        <taxon>Actinomycetota</taxon>
        <taxon>Actinomycetes</taxon>
        <taxon>Streptosporangiales</taxon>
        <taxon>Streptosporangiaceae</taxon>
        <taxon>Nonomuraea</taxon>
    </lineage>
</organism>
<dbReference type="EMBL" id="JAPNUD010000006">
    <property type="protein sequence ID" value="MDA0639783.1"/>
    <property type="molecule type" value="Genomic_DNA"/>
</dbReference>
<dbReference type="Proteomes" id="UP001212498">
    <property type="component" value="Unassembled WGS sequence"/>
</dbReference>
<name>A0ABT4SS11_9ACTN</name>
<accession>A0ABT4SS11</accession>
<protein>
    <submittedName>
        <fullName evidence="2">Thioredoxin family protein</fullName>
    </submittedName>
</protein>
<dbReference type="RefSeq" id="WP_219546141.1">
    <property type="nucleotide sequence ID" value="NZ_BAABFD010000022.1"/>
</dbReference>